<evidence type="ECO:0000256" key="2">
    <source>
        <dbReference type="ARBA" id="ARBA00008900"/>
    </source>
</evidence>
<accession>A0ABS8U7F6</accession>
<evidence type="ECO:0000256" key="4">
    <source>
        <dbReference type="ARBA" id="ARBA00018141"/>
    </source>
</evidence>
<dbReference type="EC" id="4.1.2.50" evidence="3"/>
<dbReference type="Proteomes" id="UP001199919">
    <property type="component" value="Unassembled WGS sequence"/>
</dbReference>
<evidence type="ECO:0000313" key="7">
    <source>
        <dbReference type="EMBL" id="MCD8742130.1"/>
    </source>
</evidence>
<organism evidence="7 8">
    <name type="scientific">Mucilaginibacter roseus</name>
    <dbReference type="NCBI Taxonomy" id="1528868"/>
    <lineage>
        <taxon>Bacteria</taxon>
        <taxon>Pseudomonadati</taxon>
        <taxon>Bacteroidota</taxon>
        <taxon>Sphingobacteriia</taxon>
        <taxon>Sphingobacteriales</taxon>
        <taxon>Sphingobacteriaceae</taxon>
        <taxon>Mucilaginibacter</taxon>
    </lineage>
</organism>
<reference evidence="7 8" key="1">
    <citation type="submission" date="2021-12" db="EMBL/GenBank/DDBJ databases">
        <title>Mucilaginibacter roseus genome.</title>
        <authorList>
            <person name="Ferreira J.R."/>
            <person name="Newman J.D."/>
        </authorList>
    </citation>
    <scope>NUCLEOTIDE SEQUENCE [LARGE SCALE GENOMIC DNA]</scope>
    <source>
        <strain evidence="7 8">LMG 28454</strain>
    </source>
</reference>
<evidence type="ECO:0000313" key="8">
    <source>
        <dbReference type="Proteomes" id="UP001199919"/>
    </source>
</evidence>
<evidence type="ECO:0000256" key="3">
    <source>
        <dbReference type="ARBA" id="ARBA00012982"/>
    </source>
</evidence>
<evidence type="ECO:0000256" key="6">
    <source>
        <dbReference type="ARBA" id="ARBA00048807"/>
    </source>
</evidence>
<evidence type="ECO:0000256" key="1">
    <source>
        <dbReference type="ARBA" id="ARBA00005061"/>
    </source>
</evidence>
<dbReference type="Gene3D" id="3.30.479.10">
    <property type="entry name" value="6-pyruvoyl tetrahydropterin synthase/QueD"/>
    <property type="match status" value="1"/>
</dbReference>
<comment type="pathway">
    <text evidence="1">Purine metabolism; 7-cyano-7-deazaguanine biosynthesis.</text>
</comment>
<dbReference type="EMBL" id="JAJPWV010000005">
    <property type="protein sequence ID" value="MCD8742130.1"/>
    <property type="molecule type" value="Genomic_DNA"/>
</dbReference>
<proteinExistence type="inferred from homology"/>
<dbReference type="RefSeq" id="WP_232178689.1">
    <property type="nucleotide sequence ID" value="NZ_JAJPWV010000005.1"/>
</dbReference>
<dbReference type="InterPro" id="IPR007115">
    <property type="entry name" value="6-PTP_synth/QueD"/>
</dbReference>
<evidence type="ECO:0000256" key="5">
    <source>
        <dbReference type="ARBA" id="ARBA00031449"/>
    </source>
</evidence>
<keyword evidence="8" id="KW-1185">Reference proteome</keyword>
<comment type="caution">
    <text evidence="7">The sequence shown here is derived from an EMBL/GenBank/DDBJ whole genome shotgun (WGS) entry which is preliminary data.</text>
</comment>
<name>A0ABS8U7F6_9SPHI</name>
<dbReference type="SUPFAM" id="SSF55620">
    <property type="entry name" value="Tetrahydrobiopterin biosynthesis enzymes-like"/>
    <property type="match status" value="1"/>
</dbReference>
<protein>
    <recommendedName>
        <fullName evidence="4">6-carboxy-5,6,7,8-tetrahydropterin synthase</fullName>
        <ecNumber evidence="3">4.1.2.50</ecNumber>
    </recommendedName>
    <alternativeName>
        <fullName evidence="5">Queuosine biosynthesis protein QueD</fullName>
    </alternativeName>
</protein>
<comment type="catalytic activity">
    <reaction evidence="6">
        <text>7,8-dihydroneopterin 3'-triphosphate + H2O = 6-carboxy-5,6,7,8-tetrahydropterin + triphosphate + acetaldehyde + 2 H(+)</text>
        <dbReference type="Rhea" id="RHEA:27966"/>
        <dbReference type="ChEBI" id="CHEBI:15343"/>
        <dbReference type="ChEBI" id="CHEBI:15377"/>
        <dbReference type="ChEBI" id="CHEBI:15378"/>
        <dbReference type="ChEBI" id="CHEBI:18036"/>
        <dbReference type="ChEBI" id="CHEBI:58462"/>
        <dbReference type="ChEBI" id="CHEBI:61032"/>
        <dbReference type="EC" id="4.1.2.50"/>
    </reaction>
</comment>
<gene>
    <name evidence="7" type="ORF">LT679_16080</name>
</gene>
<dbReference type="InterPro" id="IPR038418">
    <property type="entry name" value="6-PTP_synth/QueD_sf"/>
</dbReference>
<comment type="similarity">
    <text evidence="2">Belongs to the PTPS family. QueD subfamily.</text>
</comment>
<sequence>MTTVIVKPVIDKLDHRFLNDIPGFENPTAEILMVSNNYKAITDF</sequence>
<dbReference type="Pfam" id="PF01242">
    <property type="entry name" value="PTPS"/>
    <property type="match status" value="1"/>
</dbReference>